<evidence type="ECO:0000313" key="1">
    <source>
        <dbReference type="EMBL" id="MBJ7550241.1"/>
    </source>
</evidence>
<keyword evidence="2" id="KW-1185">Reference proteome</keyword>
<gene>
    <name evidence="1" type="ORF">JHD44_06080</name>
</gene>
<sequence>MYISSEEQVKPFIESVEESKRVLEELLEEMEKPKRALEAIDLWYKELPSQTREAVEFLVNKGWFCDDLEHFDLEVLNEGSTLEWEVIEHEIEEYFDDHLDRIEGNIISRLKNPERAKIIASVFEAHRNGLYNLTVPTTSAQVDGICIDATADKHFFMMSDKKPQVSPHVYNLTKGYLTDALIDGVFKVKIPVNQSSWDRDENFSGLNRHQVLHGEVCDYGTKINSLKAISLLNFVSIALAGGFKYP</sequence>
<reference evidence="1 2" key="1">
    <citation type="submission" date="2020-12" db="EMBL/GenBank/DDBJ databases">
        <title>Comparative genome analysis of fungal antagonists Marinomonas ostreistagni 398 and M. spartinae 468.</title>
        <authorList>
            <person name="Fields J.L."/>
            <person name="Mavrodi O.V."/>
            <person name="Biber P.D."/>
            <person name="Indest K.J."/>
            <person name="Mavrodi D.V."/>
        </authorList>
    </citation>
    <scope>NUCLEOTIDE SEQUENCE [LARGE SCALE GENOMIC DNA]</scope>
    <source>
        <strain evidence="1 2">USM7</strain>
    </source>
</reference>
<name>A0ABS0Z9B6_9GAMM</name>
<dbReference type="EMBL" id="JAEMUH010000005">
    <property type="protein sequence ID" value="MBJ7550241.1"/>
    <property type="molecule type" value="Genomic_DNA"/>
</dbReference>
<comment type="caution">
    <text evidence="1">The sequence shown here is derived from an EMBL/GenBank/DDBJ whole genome shotgun (WGS) entry which is preliminary data.</text>
</comment>
<evidence type="ECO:0000313" key="2">
    <source>
        <dbReference type="Proteomes" id="UP000598488"/>
    </source>
</evidence>
<accession>A0ABS0Z9B6</accession>
<dbReference type="Proteomes" id="UP000598488">
    <property type="component" value="Unassembled WGS sequence"/>
</dbReference>
<protein>
    <submittedName>
        <fullName evidence="1">Uncharacterized protein</fullName>
    </submittedName>
</protein>
<organism evidence="1 2">
    <name type="scientific">Marinomonas ostreistagni</name>
    <dbReference type="NCBI Taxonomy" id="359209"/>
    <lineage>
        <taxon>Bacteria</taxon>
        <taxon>Pseudomonadati</taxon>
        <taxon>Pseudomonadota</taxon>
        <taxon>Gammaproteobacteria</taxon>
        <taxon>Oceanospirillales</taxon>
        <taxon>Oceanospirillaceae</taxon>
        <taxon>Marinomonas</taxon>
    </lineage>
</organism>
<dbReference type="RefSeq" id="WP_199461878.1">
    <property type="nucleotide sequence ID" value="NZ_JAEMUH010000005.1"/>
</dbReference>
<proteinExistence type="predicted"/>